<reference evidence="2 3" key="1">
    <citation type="journal article" date="2016" name="Nat. Commun.">
        <title>Thousands of microbial genomes shed light on interconnected biogeochemical processes in an aquifer system.</title>
        <authorList>
            <person name="Anantharaman K."/>
            <person name="Brown C.T."/>
            <person name="Hug L.A."/>
            <person name="Sharon I."/>
            <person name="Castelle C.J."/>
            <person name="Probst A.J."/>
            <person name="Thomas B.C."/>
            <person name="Singh A."/>
            <person name="Wilkins M.J."/>
            <person name="Karaoz U."/>
            <person name="Brodie E.L."/>
            <person name="Williams K.H."/>
            <person name="Hubbard S.S."/>
            <person name="Banfield J.F."/>
        </authorList>
    </citation>
    <scope>NUCLEOTIDE SEQUENCE [LARGE SCALE GENOMIC DNA]</scope>
    <source>
        <strain evidence="3">RIFCSPHIGHO2_01_FULL_58_15</strain>
    </source>
</reference>
<gene>
    <name evidence="2" type="ORF">A2682_03870</name>
</gene>
<evidence type="ECO:0000313" key="2">
    <source>
        <dbReference type="EMBL" id="OHA49142.1"/>
    </source>
</evidence>
<feature type="coiled-coil region" evidence="1">
    <location>
        <begin position="38"/>
        <end position="68"/>
    </location>
</feature>
<dbReference type="Pfam" id="PF04977">
    <property type="entry name" value="DivIC"/>
    <property type="match status" value="1"/>
</dbReference>
<protein>
    <recommendedName>
        <fullName evidence="4">Cell division protein FtsL</fullName>
    </recommendedName>
</protein>
<dbReference type="AlphaFoldDB" id="A0A1G2PNG6"/>
<organism evidence="2 3">
    <name type="scientific">Terrybacteria sp. (strain RIFCSPHIGHO2_01_FULL_58_15)</name>
    <dbReference type="NCBI Taxonomy" id="1802363"/>
    <lineage>
        <taxon>Bacteria</taxon>
        <taxon>Candidatus Terryibacteriota</taxon>
    </lineage>
</organism>
<evidence type="ECO:0000256" key="1">
    <source>
        <dbReference type="SAM" id="Coils"/>
    </source>
</evidence>
<name>A0A1G2PNG6_TERXR</name>
<evidence type="ECO:0000313" key="3">
    <source>
        <dbReference type="Proteomes" id="UP000178690"/>
    </source>
</evidence>
<comment type="caution">
    <text evidence="2">The sequence shown here is derived from an EMBL/GenBank/DDBJ whole genome shotgun (WGS) entry which is preliminary data.</text>
</comment>
<accession>A0A1G2PNG6</accession>
<sequence length="124" mass="14150">MEQFRARFLVLALLALAMFAGISAVRMTYRHFRIERDVGRIEAEIIRLQEEREEAERALVALDDLTAIERVARETLNLKREGEQVVVVVPSGVPEAPPEGEAVISEPEQEPSNPVKWWAYFFGQ</sequence>
<dbReference type="Proteomes" id="UP000178690">
    <property type="component" value="Unassembled WGS sequence"/>
</dbReference>
<dbReference type="STRING" id="1802363.A2682_03870"/>
<proteinExistence type="predicted"/>
<dbReference type="InterPro" id="IPR007060">
    <property type="entry name" value="FtsL/DivIC"/>
</dbReference>
<dbReference type="EMBL" id="MHST01000013">
    <property type="protein sequence ID" value="OHA49142.1"/>
    <property type="molecule type" value="Genomic_DNA"/>
</dbReference>
<keyword evidence="1" id="KW-0175">Coiled coil</keyword>
<evidence type="ECO:0008006" key="4">
    <source>
        <dbReference type="Google" id="ProtNLM"/>
    </source>
</evidence>